<feature type="transmembrane region" description="Helical" evidence="1">
    <location>
        <begin position="60"/>
        <end position="85"/>
    </location>
</feature>
<sequence>MIDRYACTCALTSWAHRLNKLKMVPRLILMMVCISGIFSIYSPILGNDAPGLCGYHEETIYGILSIVFSGILQPIVILIFVLLTYRNIRQSRQRVGGMVQTGVNRFRNQFIVMIITQVLITALFSLQWMIIQTYVLFNANRAKTLDDLLMMALLFALSNKIYPFNNVKSFYFSMLTSKSYRQTFIKANNKSSQEILRTIIIMNYLYILSFLFAVCLTASYGQLSTSTGRSTARQTVTTSYKTGTTPGGKLSCVCSCCSGLRCKPAPLQTFADSTCTTKSCQEKCKEFEPKHCNHSFMGTNDAYCTVKF</sequence>
<keyword evidence="1" id="KW-0812">Transmembrane</keyword>
<name>A0A815S1P9_9BILA</name>
<gene>
    <name evidence="2" type="ORF">JYZ213_LOCUS42635</name>
</gene>
<accession>A0A815S1P9</accession>
<feature type="transmembrane region" description="Helical" evidence="1">
    <location>
        <begin position="110"/>
        <end position="131"/>
    </location>
</feature>
<feature type="transmembrane region" description="Helical" evidence="1">
    <location>
        <begin position="195"/>
        <end position="220"/>
    </location>
</feature>
<dbReference type="Gene3D" id="1.20.1070.10">
    <property type="entry name" value="Rhodopsin 7-helix transmembrane proteins"/>
    <property type="match status" value="1"/>
</dbReference>
<dbReference type="EMBL" id="CAJNOG010002031">
    <property type="protein sequence ID" value="CAF1485810.1"/>
    <property type="molecule type" value="Genomic_DNA"/>
</dbReference>
<protein>
    <recommendedName>
        <fullName evidence="4">G-protein coupled receptors family 1 profile domain-containing protein</fullName>
    </recommendedName>
</protein>
<evidence type="ECO:0008006" key="4">
    <source>
        <dbReference type="Google" id="ProtNLM"/>
    </source>
</evidence>
<feature type="transmembrane region" description="Helical" evidence="1">
    <location>
        <begin position="151"/>
        <end position="174"/>
    </location>
</feature>
<dbReference type="AlphaFoldDB" id="A0A815S1P9"/>
<keyword evidence="1" id="KW-1133">Transmembrane helix</keyword>
<proteinExistence type="predicted"/>
<reference evidence="2" key="1">
    <citation type="submission" date="2021-02" db="EMBL/GenBank/DDBJ databases">
        <authorList>
            <person name="Nowell W R."/>
        </authorList>
    </citation>
    <scope>NUCLEOTIDE SEQUENCE</scope>
</reference>
<comment type="caution">
    <text evidence="2">The sequence shown here is derived from an EMBL/GenBank/DDBJ whole genome shotgun (WGS) entry which is preliminary data.</text>
</comment>
<feature type="transmembrane region" description="Helical" evidence="1">
    <location>
        <begin position="27"/>
        <end position="45"/>
    </location>
</feature>
<dbReference type="SUPFAM" id="SSF81321">
    <property type="entry name" value="Family A G protein-coupled receptor-like"/>
    <property type="match status" value="1"/>
</dbReference>
<organism evidence="2 3">
    <name type="scientific">Adineta steineri</name>
    <dbReference type="NCBI Taxonomy" id="433720"/>
    <lineage>
        <taxon>Eukaryota</taxon>
        <taxon>Metazoa</taxon>
        <taxon>Spiralia</taxon>
        <taxon>Gnathifera</taxon>
        <taxon>Rotifera</taxon>
        <taxon>Eurotatoria</taxon>
        <taxon>Bdelloidea</taxon>
        <taxon>Adinetida</taxon>
        <taxon>Adinetidae</taxon>
        <taxon>Adineta</taxon>
    </lineage>
</organism>
<evidence type="ECO:0000313" key="2">
    <source>
        <dbReference type="EMBL" id="CAF1485810.1"/>
    </source>
</evidence>
<keyword evidence="1" id="KW-0472">Membrane</keyword>
<evidence type="ECO:0000256" key="1">
    <source>
        <dbReference type="SAM" id="Phobius"/>
    </source>
</evidence>
<evidence type="ECO:0000313" key="3">
    <source>
        <dbReference type="Proteomes" id="UP000663845"/>
    </source>
</evidence>
<dbReference type="Proteomes" id="UP000663845">
    <property type="component" value="Unassembled WGS sequence"/>
</dbReference>